<dbReference type="RefSeq" id="WP_303906829.1">
    <property type="nucleotide sequence ID" value="NZ_DYXC01000116.1"/>
</dbReference>
<dbReference type="AlphaFoldDB" id="A0A921FQB9"/>
<evidence type="ECO:0000313" key="1">
    <source>
        <dbReference type="EMBL" id="HJF15182.1"/>
    </source>
</evidence>
<dbReference type="Proteomes" id="UP000703315">
    <property type="component" value="Unassembled WGS sequence"/>
</dbReference>
<reference evidence="1" key="2">
    <citation type="submission" date="2021-09" db="EMBL/GenBank/DDBJ databases">
        <authorList>
            <person name="Gilroy R."/>
        </authorList>
    </citation>
    <scope>NUCLEOTIDE SEQUENCE</scope>
    <source>
        <strain evidence="1">ChiHjej13B12-14962</strain>
    </source>
</reference>
<evidence type="ECO:0000313" key="2">
    <source>
        <dbReference type="Proteomes" id="UP000703315"/>
    </source>
</evidence>
<dbReference type="SUPFAM" id="SSF46785">
    <property type="entry name" value="Winged helix' DNA-binding domain"/>
    <property type="match status" value="1"/>
</dbReference>
<gene>
    <name evidence="1" type="ORF">K8V32_10340</name>
</gene>
<name>A0A921FQB9_9MICC</name>
<comment type="caution">
    <text evidence="1">The sequence shown here is derived from an EMBL/GenBank/DDBJ whole genome shotgun (WGS) entry which is preliminary data.</text>
</comment>
<reference evidence="1" key="1">
    <citation type="journal article" date="2021" name="PeerJ">
        <title>Extensive microbial diversity within the chicken gut microbiome revealed by metagenomics and culture.</title>
        <authorList>
            <person name="Gilroy R."/>
            <person name="Ravi A."/>
            <person name="Getino M."/>
            <person name="Pursley I."/>
            <person name="Horton D.L."/>
            <person name="Alikhan N.F."/>
            <person name="Baker D."/>
            <person name="Gharbi K."/>
            <person name="Hall N."/>
            <person name="Watson M."/>
            <person name="Adriaenssens E.M."/>
            <person name="Foster-Nyarko E."/>
            <person name="Jarju S."/>
            <person name="Secka A."/>
            <person name="Antonio M."/>
            <person name="Oren A."/>
            <person name="Chaudhuri R.R."/>
            <person name="La Ragione R."/>
            <person name="Hildebrand F."/>
            <person name="Pallen M.J."/>
        </authorList>
    </citation>
    <scope>NUCLEOTIDE SEQUENCE</scope>
    <source>
        <strain evidence="1">ChiHjej13B12-14962</strain>
    </source>
</reference>
<proteinExistence type="predicted"/>
<accession>A0A921FQB9</accession>
<dbReference type="InterPro" id="IPR036390">
    <property type="entry name" value="WH_DNA-bd_sf"/>
</dbReference>
<sequence>MSEEKLAETINRLRLQGSDDALDGLPGSVNRHLRESLILALLWRRERATVQELSEVLGYDSDDVRKILGNLMADDLVIGRGDGPFEITPQFQDN</sequence>
<organism evidence="1 2">
    <name type="scientific">Enteractinococcus helveticum</name>
    <dbReference type="NCBI Taxonomy" id="1837282"/>
    <lineage>
        <taxon>Bacteria</taxon>
        <taxon>Bacillati</taxon>
        <taxon>Actinomycetota</taxon>
        <taxon>Actinomycetes</taxon>
        <taxon>Micrococcales</taxon>
        <taxon>Micrococcaceae</taxon>
    </lineage>
</organism>
<protein>
    <submittedName>
        <fullName evidence="1">Uncharacterized protein</fullName>
    </submittedName>
</protein>
<dbReference type="EMBL" id="DYXC01000116">
    <property type="protein sequence ID" value="HJF15182.1"/>
    <property type="molecule type" value="Genomic_DNA"/>
</dbReference>